<accession>A0A0C2H6U3</accession>
<protein>
    <submittedName>
        <fullName evidence="2">Uncharacterized protein</fullName>
    </submittedName>
</protein>
<dbReference type="OrthoDB" id="5873432at2759"/>
<keyword evidence="3" id="KW-1185">Reference proteome</keyword>
<feature type="region of interest" description="Disordered" evidence="1">
    <location>
        <begin position="293"/>
        <end position="317"/>
    </location>
</feature>
<organism evidence="2 3">
    <name type="scientific">Ancylostoma duodenale</name>
    <dbReference type="NCBI Taxonomy" id="51022"/>
    <lineage>
        <taxon>Eukaryota</taxon>
        <taxon>Metazoa</taxon>
        <taxon>Ecdysozoa</taxon>
        <taxon>Nematoda</taxon>
        <taxon>Chromadorea</taxon>
        <taxon>Rhabditida</taxon>
        <taxon>Rhabditina</taxon>
        <taxon>Rhabditomorpha</taxon>
        <taxon>Strongyloidea</taxon>
        <taxon>Ancylostomatidae</taxon>
        <taxon>Ancylostomatinae</taxon>
        <taxon>Ancylostoma</taxon>
    </lineage>
</organism>
<feature type="compositionally biased region" description="Polar residues" evidence="1">
    <location>
        <begin position="548"/>
        <end position="560"/>
    </location>
</feature>
<reference evidence="2 3" key="1">
    <citation type="submission" date="2013-12" db="EMBL/GenBank/DDBJ databases">
        <title>Draft genome of the parsitic nematode Ancylostoma duodenale.</title>
        <authorList>
            <person name="Mitreva M."/>
        </authorList>
    </citation>
    <scope>NUCLEOTIDE SEQUENCE [LARGE SCALE GENOMIC DNA]</scope>
    <source>
        <strain evidence="2 3">Zhejiang</strain>
    </source>
</reference>
<dbReference type="AlphaFoldDB" id="A0A0C2H6U3"/>
<feature type="compositionally biased region" description="Low complexity" evidence="1">
    <location>
        <begin position="216"/>
        <end position="234"/>
    </location>
</feature>
<sequence length="579" mass="64373">MFWTSLFTCEKKISIFKTAAIELSIRMVESVGAKRQDVVFDMSCEKVDELFPWVNIPTGISEIEREDCYYSSMFDPILDEATAYSCNRREYVAGITRLTDTRVQVMCCRLRSRDESNCHETLFNKPIGLSKSTIVEYENQLINAIRVDGERYVVRFCDMSPRDIGSIYTDVKTTTTPQYRTTKRPTTIRPYNKKVEKLPPTVFTLEPSTVLPLPTAPSTARSTPPPTSATTTTSAPPPPAIPSFTKSSEPHGSINANALPDYTEETGQNHAPLQNSETVAPKISGADIVVSSLPTEPSITETPSANKEDGTTSATSHISTVEYQDADQFDGSEEMLMEESSTNHARPASPTIFEDSKRNLEASLPPVAEQPWQEDPQSVVNEDKLMEMDSNEEADYNESATNSQPVAIASTMQSPTSEVSNTAKTKPVQAATGEQFTEKPVEKPEGDADMNANNKAREDSLEDITMVSDLSRLTFHNDEFPKSNEKKLATSTRLKISKTELPLKAGVSADDFLFLRPINSEGHRRSPIRTYRPHVEIGSSEEDDELSRTQSSWETTTVKSSRPKKKETMLLETNHVTMS</sequence>
<dbReference type="Proteomes" id="UP000054047">
    <property type="component" value="Unassembled WGS sequence"/>
</dbReference>
<feature type="region of interest" description="Disordered" evidence="1">
    <location>
        <begin position="409"/>
        <end position="460"/>
    </location>
</feature>
<gene>
    <name evidence="2" type="ORF">ANCDUO_00044</name>
</gene>
<evidence type="ECO:0000313" key="3">
    <source>
        <dbReference type="Proteomes" id="UP000054047"/>
    </source>
</evidence>
<feature type="compositionally biased region" description="Polar residues" evidence="1">
    <location>
        <begin position="409"/>
        <end position="424"/>
    </location>
</feature>
<dbReference type="EMBL" id="KN726134">
    <property type="protein sequence ID" value="KIH69600.1"/>
    <property type="molecule type" value="Genomic_DNA"/>
</dbReference>
<feature type="region of interest" description="Disordered" evidence="1">
    <location>
        <begin position="523"/>
        <end position="579"/>
    </location>
</feature>
<evidence type="ECO:0000313" key="2">
    <source>
        <dbReference type="EMBL" id="KIH69600.1"/>
    </source>
</evidence>
<evidence type="ECO:0000256" key="1">
    <source>
        <dbReference type="SAM" id="MobiDB-lite"/>
    </source>
</evidence>
<proteinExistence type="predicted"/>
<feature type="region of interest" description="Disordered" evidence="1">
    <location>
        <begin position="206"/>
        <end position="270"/>
    </location>
</feature>
<feature type="compositionally biased region" description="Basic and acidic residues" evidence="1">
    <location>
        <begin position="436"/>
        <end position="446"/>
    </location>
</feature>
<name>A0A0C2H6U3_9BILA</name>